<keyword evidence="9 16" id="KW-0762">Sugar transport</keyword>
<dbReference type="SUPFAM" id="SSF51621">
    <property type="entry name" value="Phosphoenolpyruvate/pyruvate domain"/>
    <property type="match status" value="1"/>
</dbReference>
<dbReference type="Proteomes" id="UP000254069">
    <property type="component" value="Unassembled WGS sequence"/>
</dbReference>
<dbReference type="Pfam" id="PF02896">
    <property type="entry name" value="PEP-utilizers_C"/>
    <property type="match status" value="1"/>
</dbReference>
<dbReference type="Pfam" id="PF00391">
    <property type="entry name" value="PEP-utilizers"/>
    <property type="match status" value="1"/>
</dbReference>
<dbReference type="Pfam" id="PF05524">
    <property type="entry name" value="PEP-utilisers_N"/>
    <property type="match status" value="1"/>
</dbReference>
<evidence type="ECO:0000256" key="17">
    <source>
        <dbReference type="PIRSR" id="PIRSR000732-1"/>
    </source>
</evidence>
<evidence type="ECO:0000256" key="12">
    <source>
        <dbReference type="ARBA" id="ARBA00022723"/>
    </source>
</evidence>
<evidence type="ECO:0000313" key="23">
    <source>
        <dbReference type="EMBL" id="SUJ05119.1"/>
    </source>
</evidence>
<reference evidence="23 24" key="1">
    <citation type="submission" date="2018-06" db="EMBL/GenBank/DDBJ databases">
        <authorList>
            <consortium name="Pathogen Informatics"/>
            <person name="Doyle S."/>
        </authorList>
    </citation>
    <scope>NUCLEOTIDE SEQUENCE [LARGE SCALE GENOMIC DNA]</scope>
    <source>
        <strain evidence="23 24">NCTC10738</strain>
    </source>
</reference>
<feature type="binding site" evidence="18">
    <location>
        <position position="463"/>
    </location>
    <ligand>
        <name>phosphoenolpyruvate</name>
        <dbReference type="ChEBI" id="CHEBI:58702"/>
    </ligand>
</feature>
<feature type="binding site" evidence="19">
    <location>
        <position position="453"/>
    </location>
    <ligand>
        <name>Mg(2+)</name>
        <dbReference type="ChEBI" id="CHEBI:18420"/>
    </ligand>
</feature>
<dbReference type="SUPFAM" id="SSF52009">
    <property type="entry name" value="Phosphohistidine domain"/>
    <property type="match status" value="1"/>
</dbReference>
<evidence type="ECO:0000313" key="24">
    <source>
        <dbReference type="Proteomes" id="UP000254069"/>
    </source>
</evidence>
<evidence type="ECO:0000256" key="10">
    <source>
        <dbReference type="ARBA" id="ARBA00022679"/>
    </source>
</evidence>
<feature type="active site" description="Proton donor" evidence="17">
    <location>
        <position position="500"/>
    </location>
</feature>
<keyword evidence="10 16" id="KW-0808">Transferase</keyword>
<dbReference type="RefSeq" id="WP_115390310.1">
    <property type="nucleotide sequence ID" value="NZ_JADZHC010000051.1"/>
</dbReference>
<comment type="similarity">
    <text evidence="4 16">Belongs to the PEP-utilizing enzyme family.</text>
</comment>
<feature type="domain" description="PEP-utilising enzyme mobile" evidence="20">
    <location>
        <begin position="152"/>
        <end position="224"/>
    </location>
</feature>
<dbReference type="SUPFAM" id="SSF47831">
    <property type="entry name" value="Enzyme I of the PEP:sugar phosphotransferase system HPr-binding (sub)domain"/>
    <property type="match status" value="1"/>
</dbReference>
<evidence type="ECO:0000256" key="6">
    <source>
        <dbReference type="ARBA" id="ARBA00016544"/>
    </source>
</evidence>
<dbReference type="NCBIfam" id="TIGR01417">
    <property type="entry name" value="PTS_I_fam"/>
    <property type="match status" value="1"/>
</dbReference>
<comment type="catalytic activity">
    <reaction evidence="1 16">
        <text>L-histidyl-[protein] + phosphoenolpyruvate = N(pros)-phospho-L-histidyl-[protein] + pyruvate</text>
        <dbReference type="Rhea" id="RHEA:23880"/>
        <dbReference type="Rhea" id="RHEA-COMP:9745"/>
        <dbReference type="Rhea" id="RHEA-COMP:9746"/>
        <dbReference type="ChEBI" id="CHEBI:15361"/>
        <dbReference type="ChEBI" id="CHEBI:29979"/>
        <dbReference type="ChEBI" id="CHEBI:58702"/>
        <dbReference type="ChEBI" id="CHEBI:64837"/>
        <dbReference type="EC" id="2.7.3.9"/>
    </reaction>
</comment>
<dbReference type="InterPro" id="IPR000121">
    <property type="entry name" value="PEP_util_C"/>
</dbReference>
<evidence type="ECO:0000256" key="9">
    <source>
        <dbReference type="ARBA" id="ARBA00022597"/>
    </source>
</evidence>
<keyword evidence="7 16" id="KW-0813">Transport</keyword>
<dbReference type="PANTHER" id="PTHR46244">
    <property type="entry name" value="PHOSPHOENOLPYRUVATE-PROTEIN PHOSPHOTRANSFERASE"/>
    <property type="match status" value="1"/>
</dbReference>
<dbReference type="Gene3D" id="3.20.20.60">
    <property type="entry name" value="Phosphoenolpyruvate-binding domains"/>
    <property type="match status" value="1"/>
</dbReference>
<dbReference type="PANTHER" id="PTHR46244:SF6">
    <property type="entry name" value="PHOSPHOENOLPYRUVATE-PROTEIN PHOSPHOTRANSFERASE"/>
    <property type="match status" value="1"/>
</dbReference>
<evidence type="ECO:0000256" key="8">
    <source>
        <dbReference type="ARBA" id="ARBA00022490"/>
    </source>
</evidence>
<dbReference type="Gene3D" id="1.10.274.10">
    <property type="entry name" value="PtsI, HPr-binding domain"/>
    <property type="match status" value="1"/>
</dbReference>
<sequence>MRLAGIAVSSGIAFGEAVVYNPFDNSMDYRLLPLAKIPQELNKLTQALQRLCQQLQTSLDKLTEDSDNFQLVVADLLLLEDAELIQQIRESISGLQFSATAAVERVFAHQASELEALEDPYLANRAQDVRCLGRRLISSINGADADGLDKLKHDSILLAQDLTPAEFALLPLEHIKGIILKTGGLTSHTAILARAAGIPALLSCNYQTGNINAGDPLILDANQGALFVRPEQTEVTELKQRFEREQARRSALEQYRDRQTQTLDGKRISLMANVGNLNEISRLPQVGAEGIGLFRTEFMLMDVSCIPDEKAQYNLYCDALQLLNGQPFTIRTLDIGADKELPCLDQAIEDNPALGMRGVRYTLKHPEILQTQLRAVLRAANHGPVRLMLPMVNQVEELDAVLDMLEHCKQQLSEAEKGYGEISLGIVVETPAAVMNLPTLLPKLDFISIGTNDLTQYAMAADRTNPELTRDYPSFSPAILRLIAMTIADAKAADIRVSVCGELAGDPRIAPILMGMGLDELSVNPGSLLEVKAALCEGNFSQFAEQAKKALACTRLSELTSLISLCH</sequence>
<dbReference type="InterPro" id="IPR023151">
    <property type="entry name" value="PEP_util_CS"/>
</dbReference>
<evidence type="ECO:0000259" key="22">
    <source>
        <dbReference type="Pfam" id="PF05524"/>
    </source>
</evidence>
<evidence type="ECO:0000256" key="19">
    <source>
        <dbReference type="PIRSR" id="PIRSR000732-3"/>
    </source>
</evidence>
<keyword evidence="12 16" id="KW-0479">Metal-binding</keyword>
<accession>A0A380BRB6</accession>
<feature type="binding site" evidence="18">
    <location>
        <begin position="452"/>
        <end position="453"/>
    </location>
    <ligand>
        <name>phosphoenolpyruvate</name>
        <dbReference type="ChEBI" id="CHEBI:58702"/>
    </ligand>
</feature>
<dbReference type="Gene3D" id="3.50.30.10">
    <property type="entry name" value="Phosphohistidine domain"/>
    <property type="match status" value="1"/>
</dbReference>
<evidence type="ECO:0000259" key="20">
    <source>
        <dbReference type="Pfam" id="PF00391"/>
    </source>
</evidence>
<dbReference type="InterPro" id="IPR040442">
    <property type="entry name" value="Pyrv_kinase-like_dom_sf"/>
</dbReference>
<dbReference type="InterPro" id="IPR050499">
    <property type="entry name" value="PEP-utilizing_PTS_enzyme"/>
</dbReference>
<comment type="subcellular location">
    <subcellularLocation>
        <location evidence="3 16">Cytoplasm</location>
    </subcellularLocation>
</comment>
<dbReference type="GO" id="GO:0016301">
    <property type="term" value="F:kinase activity"/>
    <property type="evidence" value="ECO:0007669"/>
    <property type="project" value="UniProtKB-KW"/>
</dbReference>
<keyword evidence="13 16" id="KW-0418">Kinase</keyword>
<feature type="binding site" evidence="18">
    <location>
        <position position="331"/>
    </location>
    <ligand>
        <name>phosphoenolpyruvate</name>
        <dbReference type="ChEBI" id="CHEBI:58702"/>
    </ligand>
</feature>
<evidence type="ECO:0000256" key="13">
    <source>
        <dbReference type="ARBA" id="ARBA00022777"/>
    </source>
</evidence>
<dbReference type="InterPro" id="IPR008731">
    <property type="entry name" value="PTS_EIN"/>
</dbReference>
<feature type="domain" description="PEP-utilising enzyme C-terminal" evidence="21">
    <location>
        <begin position="252"/>
        <end position="535"/>
    </location>
</feature>
<evidence type="ECO:0000256" key="18">
    <source>
        <dbReference type="PIRSR" id="PIRSR000732-2"/>
    </source>
</evidence>
<dbReference type="GO" id="GO:0046872">
    <property type="term" value="F:metal ion binding"/>
    <property type="evidence" value="ECO:0007669"/>
    <property type="project" value="UniProtKB-KW"/>
</dbReference>
<evidence type="ECO:0000259" key="21">
    <source>
        <dbReference type="Pfam" id="PF02896"/>
    </source>
</evidence>
<keyword evidence="11 16" id="KW-0598">Phosphotransferase system</keyword>
<dbReference type="InterPro" id="IPR015813">
    <property type="entry name" value="Pyrv/PenolPyrv_kinase-like_dom"/>
</dbReference>
<dbReference type="InterPro" id="IPR036637">
    <property type="entry name" value="Phosphohistidine_dom_sf"/>
</dbReference>
<dbReference type="EMBL" id="UGYO01000002">
    <property type="protein sequence ID" value="SUJ05119.1"/>
    <property type="molecule type" value="Genomic_DNA"/>
</dbReference>
<evidence type="ECO:0000256" key="15">
    <source>
        <dbReference type="ARBA" id="ARBA00033235"/>
    </source>
</evidence>
<evidence type="ECO:0000256" key="2">
    <source>
        <dbReference type="ARBA" id="ARBA00001946"/>
    </source>
</evidence>
<keyword evidence="8 16" id="KW-0963">Cytoplasm</keyword>
<dbReference type="GO" id="GO:0005737">
    <property type="term" value="C:cytoplasm"/>
    <property type="evidence" value="ECO:0007669"/>
    <property type="project" value="UniProtKB-SubCell"/>
</dbReference>
<dbReference type="InterPro" id="IPR008279">
    <property type="entry name" value="PEP-util_enz_mobile_dom"/>
</dbReference>
<dbReference type="EC" id="2.7.3.9" evidence="5 16"/>
<dbReference type="AlphaFoldDB" id="A0A380BRB6"/>
<gene>
    <name evidence="23" type="primary">ptsI_2</name>
    <name evidence="23" type="ORF">NCTC10738_03754</name>
</gene>
<feature type="domain" description="Phosphotransferase system enzyme I N-terminal" evidence="22">
    <location>
        <begin position="5"/>
        <end position="125"/>
    </location>
</feature>
<evidence type="ECO:0000256" key="4">
    <source>
        <dbReference type="ARBA" id="ARBA00007837"/>
    </source>
</evidence>
<comment type="cofactor">
    <cofactor evidence="2 16 19">
        <name>Mg(2+)</name>
        <dbReference type="ChEBI" id="CHEBI:18420"/>
    </cofactor>
</comment>
<dbReference type="InterPro" id="IPR006318">
    <property type="entry name" value="PTS_EI-like"/>
</dbReference>
<name>A0A380BRB6_9GAMM</name>
<dbReference type="PROSITE" id="PS00742">
    <property type="entry name" value="PEP_ENZYMES_2"/>
    <property type="match status" value="1"/>
</dbReference>
<evidence type="ECO:0000256" key="1">
    <source>
        <dbReference type="ARBA" id="ARBA00000683"/>
    </source>
</evidence>
<dbReference type="InterPro" id="IPR036618">
    <property type="entry name" value="PtsI_HPr-bd_sf"/>
</dbReference>
<evidence type="ECO:0000256" key="14">
    <source>
        <dbReference type="ARBA" id="ARBA00022842"/>
    </source>
</evidence>
<evidence type="ECO:0000256" key="3">
    <source>
        <dbReference type="ARBA" id="ARBA00004496"/>
    </source>
</evidence>
<keyword evidence="23" id="KW-0670">Pyruvate</keyword>
<proteinExistence type="inferred from homology"/>
<evidence type="ECO:0000256" key="11">
    <source>
        <dbReference type="ARBA" id="ARBA00022683"/>
    </source>
</evidence>
<dbReference type="PIRSF" id="PIRSF000732">
    <property type="entry name" value="PTS_enzyme_I"/>
    <property type="match status" value="1"/>
</dbReference>
<feature type="active site" description="Tele-phosphohistidine intermediate" evidence="17">
    <location>
        <position position="188"/>
    </location>
</feature>
<keyword evidence="14 16" id="KW-0460">Magnesium</keyword>
<evidence type="ECO:0000256" key="16">
    <source>
        <dbReference type="PIRNR" id="PIRNR000732"/>
    </source>
</evidence>
<feature type="binding site" evidence="19">
    <location>
        <position position="429"/>
    </location>
    <ligand>
        <name>Mg(2+)</name>
        <dbReference type="ChEBI" id="CHEBI:18420"/>
    </ligand>
</feature>
<keyword evidence="24" id="KW-1185">Reference proteome</keyword>
<dbReference type="PROSITE" id="PS00370">
    <property type="entry name" value="PEP_ENZYMES_PHOS_SITE"/>
    <property type="match status" value="1"/>
</dbReference>
<dbReference type="InterPro" id="IPR018274">
    <property type="entry name" value="PEP_util_AS"/>
</dbReference>
<dbReference type="GO" id="GO:0008965">
    <property type="term" value="F:phosphoenolpyruvate-protein phosphotransferase activity"/>
    <property type="evidence" value="ECO:0007669"/>
    <property type="project" value="UniProtKB-EC"/>
</dbReference>
<organism evidence="23 24">
    <name type="scientific">Shewanella algae</name>
    <dbReference type="NCBI Taxonomy" id="38313"/>
    <lineage>
        <taxon>Bacteria</taxon>
        <taxon>Pseudomonadati</taxon>
        <taxon>Pseudomonadota</taxon>
        <taxon>Gammaproteobacteria</taxon>
        <taxon>Alteromonadales</taxon>
        <taxon>Shewanellaceae</taxon>
        <taxon>Shewanella</taxon>
    </lineage>
</organism>
<dbReference type="GO" id="GO:0009401">
    <property type="term" value="P:phosphoenolpyruvate-dependent sugar phosphotransferase system"/>
    <property type="evidence" value="ECO:0007669"/>
    <property type="project" value="UniProtKB-KW"/>
</dbReference>
<feature type="binding site" evidence="18">
    <location>
        <position position="295"/>
    </location>
    <ligand>
        <name>phosphoenolpyruvate</name>
        <dbReference type="ChEBI" id="CHEBI:58702"/>
    </ligand>
</feature>
<evidence type="ECO:0000256" key="7">
    <source>
        <dbReference type="ARBA" id="ARBA00022448"/>
    </source>
</evidence>
<evidence type="ECO:0000256" key="5">
    <source>
        <dbReference type="ARBA" id="ARBA00012232"/>
    </source>
</evidence>
<dbReference type="InterPro" id="IPR024692">
    <property type="entry name" value="PTS_EI"/>
</dbReference>
<comment type="function">
    <text evidence="16">General (non sugar-specific) component of the phosphoenolpyruvate-dependent sugar phosphotransferase system (sugar PTS). This major carbohydrate active-transport system catalyzes the phosphorylation of incoming sugar substrates concomitantly with their translocation across the cell membrane. Enzyme I transfers the phosphoryl group from phosphoenolpyruvate (PEP) to the phosphoryl carrier protein (HPr).</text>
</comment>
<protein>
    <recommendedName>
        <fullName evidence="6 16">Phosphoenolpyruvate-protein phosphotransferase</fullName>
        <ecNumber evidence="5 16">2.7.3.9</ecNumber>
    </recommendedName>
    <alternativeName>
        <fullName evidence="15 16">Phosphotransferase system, enzyme I</fullName>
    </alternativeName>
</protein>
<dbReference type="PRINTS" id="PR01736">
    <property type="entry name" value="PHPHTRNFRASE"/>
</dbReference>